<dbReference type="Pfam" id="PF03460">
    <property type="entry name" value="NIR_SIR_ferr"/>
    <property type="match status" value="1"/>
</dbReference>
<reference evidence="9" key="1">
    <citation type="submission" date="2016-10" db="EMBL/GenBank/DDBJ databases">
        <authorList>
            <person name="Varghese N."/>
            <person name="Submissions S."/>
        </authorList>
    </citation>
    <scope>NUCLEOTIDE SEQUENCE [LARGE SCALE GENOMIC DNA]</scope>
    <source>
        <strain evidence="9">S6-262</strain>
    </source>
</reference>
<dbReference type="InterPro" id="IPR036136">
    <property type="entry name" value="Nit/Sulf_reduc_fer-like_dom_sf"/>
</dbReference>
<dbReference type="STRING" id="1166340.SAMN05192583_1742"/>
<dbReference type="SUPFAM" id="SSF56014">
    <property type="entry name" value="Nitrite and sulphite reductase 4Fe-4S domain-like"/>
    <property type="match status" value="1"/>
</dbReference>
<dbReference type="InterPro" id="IPR051329">
    <property type="entry name" value="NIR_SIR_4Fe-4S"/>
</dbReference>
<dbReference type="AlphaFoldDB" id="A0A1H8CVI2"/>
<dbReference type="GO" id="GO:0016491">
    <property type="term" value="F:oxidoreductase activity"/>
    <property type="evidence" value="ECO:0007669"/>
    <property type="project" value="UniProtKB-KW"/>
</dbReference>
<keyword evidence="3" id="KW-0479">Metal-binding</keyword>
<evidence type="ECO:0000313" key="8">
    <source>
        <dbReference type="EMBL" id="SEM98177.1"/>
    </source>
</evidence>
<sequence length="376" mass="38847">MSAAPLVRGWCPTAWRPMAAGDGLILRVRPRLGRVSREQMHVVADVARAHGSGLIDVTNRAALQLRGLRERDWTSALDPLIAAGLVDHDPVREGRAMLVAPDWRAGDDTHRIASALLEQIDALPPLPGKIGFAVDAGALPVLGASPADFRIERAATGALMIRPDGRPTGAAVADGDEAAALIALAHWFHQSGGARAGRMARHAAPLPDWASDTLSPASGGVAMAQGDHPLGVAIGLPFGRIDADTLDKLAALPGVTGLRLTPWRIVLVEGATSAKLPHVGPVDLSVDACVGAPACPQATVETRTLATRLAPHVAGRLHVSGCAKGCARAAPADVVVTGRVGRFDVALNARADDAPARSGLSADDLIAFLESHPDAA</sequence>
<dbReference type="SUPFAM" id="SSF55124">
    <property type="entry name" value="Nitrite/Sulfite reductase N-terminal domain-like"/>
    <property type="match status" value="2"/>
</dbReference>
<keyword evidence="2" id="KW-0349">Heme</keyword>
<evidence type="ECO:0000256" key="1">
    <source>
        <dbReference type="ARBA" id="ARBA00022485"/>
    </source>
</evidence>
<evidence type="ECO:0000256" key="6">
    <source>
        <dbReference type="ARBA" id="ARBA00023014"/>
    </source>
</evidence>
<dbReference type="RefSeq" id="WP_244501462.1">
    <property type="nucleotide sequence ID" value="NZ_FOCF01000003.1"/>
</dbReference>
<evidence type="ECO:0000256" key="4">
    <source>
        <dbReference type="ARBA" id="ARBA00023002"/>
    </source>
</evidence>
<dbReference type="GO" id="GO:0046872">
    <property type="term" value="F:metal ion binding"/>
    <property type="evidence" value="ECO:0007669"/>
    <property type="project" value="UniProtKB-KW"/>
</dbReference>
<dbReference type="Gene3D" id="3.30.413.10">
    <property type="entry name" value="Sulfite Reductase Hemoprotein, domain 1"/>
    <property type="match status" value="1"/>
</dbReference>
<protein>
    <submittedName>
        <fullName evidence="8">Precorrin-3B synthase</fullName>
    </submittedName>
</protein>
<feature type="domain" description="Nitrite/Sulfite reductase ferredoxin-like" evidence="7">
    <location>
        <begin position="17"/>
        <end position="72"/>
    </location>
</feature>
<gene>
    <name evidence="8" type="ORF">SAMN05192583_1742</name>
</gene>
<dbReference type="PANTHER" id="PTHR32439:SF9">
    <property type="entry name" value="BLR3264 PROTEIN"/>
    <property type="match status" value="1"/>
</dbReference>
<keyword evidence="1" id="KW-0004">4Fe-4S</keyword>
<evidence type="ECO:0000313" key="9">
    <source>
        <dbReference type="Proteomes" id="UP000199206"/>
    </source>
</evidence>
<name>A0A1H8CVI2_9SPHN</name>
<keyword evidence="4" id="KW-0560">Oxidoreductase</keyword>
<accession>A0A1H8CVI2</accession>
<keyword evidence="9" id="KW-1185">Reference proteome</keyword>
<evidence type="ECO:0000256" key="5">
    <source>
        <dbReference type="ARBA" id="ARBA00023004"/>
    </source>
</evidence>
<evidence type="ECO:0000256" key="3">
    <source>
        <dbReference type="ARBA" id="ARBA00022723"/>
    </source>
</evidence>
<keyword evidence="6" id="KW-0411">Iron-sulfur</keyword>
<proteinExistence type="predicted"/>
<dbReference type="Gene3D" id="3.90.480.20">
    <property type="match status" value="1"/>
</dbReference>
<dbReference type="PANTHER" id="PTHR32439">
    <property type="entry name" value="FERREDOXIN--NITRITE REDUCTASE, CHLOROPLASTIC"/>
    <property type="match status" value="1"/>
</dbReference>
<dbReference type="InterPro" id="IPR045854">
    <property type="entry name" value="NO2/SO3_Rdtase_4Fe4S_sf"/>
</dbReference>
<dbReference type="EMBL" id="FOCF01000003">
    <property type="protein sequence ID" value="SEM98177.1"/>
    <property type="molecule type" value="Genomic_DNA"/>
</dbReference>
<keyword evidence="5" id="KW-0408">Iron</keyword>
<dbReference type="Proteomes" id="UP000199206">
    <property type="component" value="Unassembled WGS sequence"/>
</dbReference>
<dbReference type="InterPro" id="IPR005117">
    <property type="entry name" value="NiRdtase/SiRdtase_haem-b_fer"/>
</dbReference>
<evidence type="ECO:0000259" key="7">
    <source>
        <dbReference type="Pfam" id="PF03460"/>
    </source>
</evidence>
<evidence type="ECO:0000256" key="2">
    <source>
        <dbReference type="ARBA" id="ARBA00022617"/>
    </source>
</evidence>
<organism evidence="8 9">
    <name type="scientific">Sphingomonas gellani</name>
    <dbReference type="NCBI Taxonomy" id="1166340"/>
    <lineage>
        <taxon>Bacteria</taxon>
        <taxon>Pseudomonadati</taxon>
        <taxon>Pseudomonadota</taxon>
        <taxon>Alphaproteobacteria</taxon>
        <taxon>Sphingomonadales</taxon>
        <taxon>Sphingomonadaceae</taxon>
        <taxon>Sphingomonas</taxon>
    </lineage>
</organism>
<dbReference type="GO" id="GO:0051539">
    <property type="term" value="F:4 iron, 4 sulfur cluster binding"/>
    <property type="evidence" value="ECO:0007669"/>
    <property type="project" value="UniProtKB-KW"/>
</dbReference>